<keyword evidence="3" id="KW-1185">Reference proteome</keyword>
<dbReference type="InterPro" id="IPR027417">
    <property type="entry name" value="P-loop_NTPase"/>
</dbReference>
<sequence>MKGHIPHETSSFVGRSAELARLDLALAHHRLITLTGPGGVGKTRLAQRAAARASVGQVAVDAAHAVPEQSGRAGESRRTALDVGHGAPRRIGSAAAAGASAAGADQAIAADTGPDDAPAPAPGAGAGAGAGVAADAEAAGSRFPDGTWWADLATLDGPHLLLATVSDAVDLADHSPRMPVEALCAWLADQRLLLVLDSCEHLTDACAPLVEELLAAAPGLTVLATSRRPLGLAAEESIDVEPLPPGGPDALALFDQRVAGRLGPGPLEEPGAREAAERICHRLEGIPLAIELAAAQVGPAPVADVADRLGPRFDVLSRAGFVWPHRHRTLRTAIGWSHELCTPQERLLWARLSVLRGAFDLAAAEAVAAGGPLPAADVAPTLDRLVAQSVVRVTAPATGHGTAEATGARYRMLDTIREYGDERLHELDEHAAVSRRHAEHFTGLARWADSHWSGHEQLRGYRLVEDSHADLCAALDHWLAHDPARAAELAGLLVYFWTCCGHLKEARTYLEQALAAHTESDAARTRALTGLGATVTLQGEYDLAARISDEVATAARERGDTDDRIAAACLTGLLGMLRGEPQKALDAVRAALGPAPGFAFDSPDRLRCTLVEVLSLTALGHFDEGRARSLELREHCVRTGEVWTRSYLDYQLSLVALFSGAPAEAVGYARTMLESKRLIGDAFGVALGLDLLAAALAAEGRAEQAASVYGTGGAYWRSVGHPQRGAPELQLVRERCEETARAALGDQAYTAAYTRGSTAHGPTALAAALRQDPQPG</sequence>
<feature type="compositionally biased region" description="Low complexity" evidence="1">
    <location>
        <begin position="109"/>
        <end position="118"/>
    </location>
</feature>
<protein>
    <submittedName>
        <fullName evidence="2">Predicted ATPase</fullName>
    </submittedName>
</protein>
<gene>
    <name evidence="2" type="ORF">SAMN05216251_11070</name>
</gene>
<dbReference type="SUPFAM" id="SSF52540">
    <property type="entry name" value="P-loop containing nucleoside triphosphate hydrolases"/>
    <property type="match status" value="1"/>
</dbReference>
<evidence type="ECO:0000256" key="1">
    <source>
        <dbReference type="SAM" id="MobiDB-lite"/>
    </source>
</evidence>
<evidence type="ECO:0000313" key="2">
    <source>
        <dbReference type="EMBL" id="SFF24438.1"/>
    </source>
</evidence>
<dbReference type="EMBL" id="FONG01000010">
    <property type="protein sequence ID" value="SFF24438.1"/>
    <property type="molecule type" value="Genomic_DNA"/>
</dbReference>
<dbReference type="Gene3D" id="3.40.50.300">
    <property type="entry name" value="P-loop containing nucleotide triphosphate hydrolases"/>
    <property type="match status" value="1"/>
</dbReference>
<dbReference type="OrthoDB" id="499349at2"/>
<dbReference type="PANTHER" id="PTHR47691:SF3">
    <property type="entry name" value="HTH-TYPE TRANSCRIPTIONAL REGULATOR RV0890C-RELATED"/>
    <property type="match status" value="1"/>
</dbReference>
<dbReference type="Gene3D" id="1.25.40.10">
    <property type="entry name" value="Tetratricopeptide repeat domain"/>
    <property type="match status" value="1"/>
</dbReference>
<evidence type="ECO:0000313" key="3">
    <source>
        <dbReference type="Proteomes" id="UP000199323"/>
    </source>
</evidence>
<name>A0A1I2H4H3_9ACTN</name>
<feature type="region of interest" description="Disordered" evidence="1">
    <location>
        <begin position="109"/>
        <end position="129"/>
    </location>
</feature>
<dbReference type="InterPro" id="IPR011990">
    <property type="entry name" value="TPR-like_helical_dom_sf"/>
</dbReference>
<dbReference type="AlphaFoldDB" id="A0A1I2H4H3"/>
<proteinExistence type="predicted"/>
<dbReference type="RefSeq" id="WP_143120588.1">
    <property type="nucleotide sequence ID" value="NZ_FONG01000010.1"/>
</dbReference>
<organism evidence="2 3">
    <name type="scientific">Actinacidiphila alni</name>
    <dbReference type="NCBI Taxonomy" id="380248"/>
    <lineage>
        <taxon>Bacteria</taxon>
        <taxon>Bacillati</taxon>
        <taxon>Actinomycetota</taxon>
        <taxon>Actinomycetes</taxon>
        <taxon>Kitasatosporales</taxon>
        <taxon>Streptomycetaceae</taxon>
        <taxon>Actinacidiphila</taxon>
    </lineage>
</organism>
<dbReference type="Proteomes" id="UP000199323">
    <property type="component" value="Unassembled WGS sequence"/>
</dbReference>
<dbReference type="STRING" id="380248.SAMN05216251_11070"/>
<accession>A0A1I2H4H3</accession>
<reference evidence="2 3" key="1">
    <citation type="submission" date="2016-10" db="EMBL/GenBank/DDBJ databases">
        <authorList>
            <person name="de Groot N.N."/>
        </authorList>
    </citation>
    <scope>NUCLEOTIDE SEQUENCE [LARGE SCALE GENOMIC DNA]</scope>
    <source>
        <strain evidence="2 3">CGMCC 4.3510</strain>
    </source>
</reference>
<dbReference type="PANTHER" id="PTHR47691">
    <property type="entry name" value="REGULATOR-RELATED"/>
    <property type="match status" value="1"/>
</dbReference>
<dbReference type="SUPFAM" id="SSF48452">
    <property type="entry name" value="TPR-like"/>
    <property type="match status" value="1"/>
</dbReference>